<keyword evidence="3" id="KW-1185">Reference proteome</keyword>
<protein>
    <submittedName>
        <fullName evidence="2">Uncharacterized protein</fullName>
    </submittedName>
</protein>
<sequence>MKSASQITLSKAWWKKEAPDGLKKSAPAFEKALEAFARADAALGKGRPDAEIDAFEGALSGLAGAGRQVAAEAKDLEKKAADRKAGAELANTVAVMGKPLAREIDAQRRKLEPLEDAVAAGDFGTPEAHKAFLAKWAPKIKRGTVSFAIGLPSNKPEEMRFNFHMSKDPRGLANPLKKHAGAKKFTFGRAGTLKLAAEVGEEDVGARTLCLHLEGRRIPGLAKRIRLMLKKLGFSQFGRVKVLEGGTELDAADEDTPDDIALDAVDLDAPDDGPDAAAAGDPAPVQGAPGPPPPGPAPPPEPKQQAPKQPAPGEDPAEELPPGPPRERLVAIQPRYAAAYARLKAIMPELRPEEATMLKATLVRYGQTVRSREPADALKIIRALEGFAAGNTADLGDLAMPGGPAPGLIRVRIKASPVPRF</sequence>
<reference evidence="2 3" key="1">
    <citation type="submission" date="2023-04" db="EMBL/GenBank/DDBJ databases">
        <title>Marinoamorphus aggregata gen. nov., sp. Nov., isolate from tissue of brittle star Ophioplocus japonicus.</title>
        <authorList>
            <person name="Kawano K."/>
            <person name="Sawayama S."/>
            <person name="Nakagawa S."/>
        </authorList>
    </citation>
    <scope>NUCLEOTIDE SEQUENCE [LARGE SCALE GENOMIC DNA]</scope>
    <source>
        <strain evidence="2 3">NKW23</strain>
    </source>
</reference>
<evidence type="ECO:0000313" key="3">
    <source>
        <dbReference type="Proteomes" id="UP001239909"/>
    </source>
</evidence>
<name>A0ABQ6LQ93_9RHOB</name>
<dbReference type="EMBL" id="BSYI01000012">
    <property type="protein sequence ID" value="GMG82660.1"/>
    <property type="molecule type" value="Genomic_DNA"/>
</dbReference>
<feature type="compositionally biased region" description="Low complexity" evidence="1">
    <location>
        <begin position="275"/>
        <end position="288"/>
    </location>
</feature>
<evidence type="ECO:0000313" key="2">
    <source>
        <dbReference type="EMBL" id="GMG82660.1"/>
    </source>
</evidence>
<organism evidence="2 3">
    <name type="scientific">Paralimibaculum aggregatum</name>
    <dbReference type="NCBI Taxonomy" id="3036245"/>
    <lineage>
        <taxon>Bacteria</taxon>
        <taxon>Pseudomonadati</taxon>
        <taxon>Pseudomonadota</taxon>
        <taxon>Alphaproteobacteria</taxon>
        <taxon>Rhodobacterales</taxon>
        <taxon>Paracoccaceae</taxon>
        <taxon>Paralimibaculum</taxon>
    </lineage>
</organism>
<feature type="region of interest" description="Disordered" evidence="1">
    <location>
        <begin position="264"/>
        <end position="327"/>
    </location>
</feature>
<proteinExistence type="predicted"/>
<feature type="compositionally biased region" description="Acidic residues" evidence="1">
    <location>
        <begin position="264"/>
        <end position="274"/>
    </location>
</feature>
<feature type="compositionally biased region" description="Low complexity" evidence="1">
    <location>
        <begin position="303"/>
        <end position="314"/>
    </location>
</feature>
<comment type="caution">
    <text evidence="2">The sequence shown here is derived from an EMBL/GenBank/DDBJ whole genome shotgun (WGS) entry which is preliminary data.</text>
</comment>
<gene>
    <name evidence="2" type="ORF">LNKW23_18730</name>
</gene>
<accession>A0ABQ6LQ93</accession>
<dbReference type="Proteomes" id="UP001239909">
    <property type="component" value="Unassembled WGS sequence"/>
</dbReference>
<evidence type="ECO:0000256" key="1">
    <source>
        <dbReference type="SAM" id="MobiDB-lite"/>
    </source>
</evidence>
<feature type="compositionally biased region" description="Pro residues" evidence="1">
    <location>
        <begin position="289"/>
        <end position="302"/>
    </location>
</feature>
<dbReference type="RefSeq" id="WP_285671446.1">
    <property type="nucleotide sequence ID" value="NZ_BSYI01000012.1"/>
</dbReference>